<evidence type="ECO:0000313" key="7">
    <source>
        <dbReference type="EMBL" id="GFH42082.1"/>
    </source>
</evidence>
<accession>A0A6A0B9N5</accession>
<feature type="domain" description="ABC-2 type transporter transmembrane" evidence="6">
    <location>
        <begin position="28"/>
        <end position="351"/>
    </location>
</feature>
<dbReference type="Proteomes" id="UP000480303">
    <property type="component" value="Unassembled WGS sequence"/>
</dbReference>
<feature type="transmembrane region" description="Helical" evidence="5">
    <location>
        <begin position="198"/>
        <end position="227"/>
    </location>
</feature>
<dbReference type="PANTHER" id="PTHR43471:SF3">
    <property type="entry name" value="ABC TRANSPORTER PERMEASE PROTEIN NATB"/>
    <property type="match status" value="1"/>
</dbReference>
<organism evidence="7 8">
    <name type="scientific">Pseudolactococcus hodotermopsidis</name>
    <dbReference type="NCBI Taxonomy" id="2709157"/>
    <lineage>
        <taxon>Bacteria</taxon>
        <taxon>Bacillati</taxon>
        <taxon>Bacillota</taxon>
        <taxon>Bacilli</taxon>
        <taxon>Lactobacillales</taxon>
        <taxon>Streptococcaceae</taxon>
        <taxon>Pseudolactococcus</taxon>
    </lineage>
</organism>
<evidence type="ECO:0000256" key="4">
    <source>
        <dbReference type="ARBA" id="ARBA00023136"/>
    </source>
</evidence>
<comment type="caution">
    <text evidence="7">The sequence shown here is derived from an EMBL/GenBank/DDBJ whole genome shotgun (WGS) entry which is preliminary data.</text>
</comment>
<feature type="transmembrane region" description="Helical" evidence="5">
    <location>
        <begin position="279"/>
        <end position="298"/>
    </location>
</feature>
<dbReference type="RefSeq" id="WP_172207909.1">
    <property type="nucleotide sequence ID" value="NZ_BLLI01000012.1"/>
</dbReference>
<dbReference type="AlphaFoldDB" id="A0A6A0B9N5"/>
<keyword evidence="8" id="KW-1185">Reference proteome</keyword>
<feature type="transmembrane region" description="Helical" evidence="5">
    <location>
        <begin position="154"/>
        <end position="177"/>
    </location>
</feature>
<feature type="transmembrane region" description="Helical" evidence="5">
    <location>
        <begin position="21"/>
        <end position="43"/>
    </location>
</feature>
<evidence type="ECO:0000259" key="6">
    <source>
        <dbReference type="Pfam" id="PF12698"/>
    </source>
</evidence>
<protein>
    <recommendedName>
        <fullName evidence="6">ABC-2 type transporter transmembrane domain-containing protein</fullName>
    </recommendedName>
</protein>
<sequence>MQIKYLKILVKKEILTFLKDTKTSIGVILGILLISPLLTWLIYAVNVKTTNDDNLKIVVQNTTYQQLLSDIPNVTIVDKKYQKEDIGNQVNLIIKEDKLFFDSSNLKSMAAANFVNEMSNQININNLKDMGQVPMQLNIVDIANKNSTNVASMYLSYGVVLAIFLAITGISNNTFVLEKEKNIRLSLLATPVSKRIIFLSKLLVVVSFAVIAAVLSFWAMMINSLAMSKILKDYQSLHFSVSQTLNLQLNFVMIAILGSLLTILIISTAKNIKDSSSKVTVINLVLAMSAMLSSVLGITADKSNYSFVPFFNSFLVINSIISNKFSVMFNAKTNLVNLLLLITLIIIYMNLSKKEKYYL</sequence>
<dbReference type="EMBL" id="BLLI01000012">
    <property type="protein sequence ID" value="GFH42082.1"/>
    <property type="molecule type" value="Genomic_DNA"/>
</dbReference>
<dbReference type="InterPro" id="IPR013525">
    <property type="entry name" value="ABC2_TM"/>
</dbReference>
<comment type="subcellular location">
    <subcellularLocation>
        <location evidence="1">Membrane</location>
        <topology evidence="1">Multi-pass membrane protein</topology>
    </subcellularLocation>
</comment>
<dbReference type="Pfam" id="PF12698">
    <property type="entry name" value="ABC2_membrane_3"/>
    <property type="match status" value="1"/>
</dbReference>
<keyword evidence="2 5" id="KW-0812">Transmembrane</keyword>
<evidence type="ECO:0000256" key="5">
    <source>
        <dbReference type="SAM" id="Phobius"/>
    </source>
</evidence>
<name>A0A6A0B9N5_9LACT</name>
<evidence type="ECO:0000313" key="8">
    <source>
        <dbReference type="Proteomes" id="UP000480303"/>
    </source>
</evidence>
<evidence type="ECO:0000256" key="1">
    <source>
        <dbReference type="ARBA" id="ARBA00004141"/>
    </source>
</evidence>
<keyword evidence="3 5" id="KW-1133">Transmembrane helix</keyword>
<dbReference type="PANTHER" id="PTHR43471">
    <property type="entry name" value="ABC TRANSPORTER PERMEASE"/>
    <property type="match status" value="1"/>
</dbReference>
<feature type="transmembrane region" description="Helical" evidence="5">
    <location>
        <begin position="304"/>
        <end position="321"/>
    </location>
</feature>
<evidence type="ECO:0000256" key="2">
    <source>
        <dbReference type="ARBA" id="ARBA00022692"/>
    </source>
</evidence>
<gene>
    <name evidence="7" type="ORF">Hs30E_06330</name>
</gene>
<dbReference type="GO" id="GO:0140359">
    <property type="term" value="F:ABC-type transporter activity"/>
    <property type="evidence" value="ECO:0007669"/>
    <property type="project" value="InterPro"/>
</dbReference>
<proteinExistence type="predicted"/>
<feature type="transmembrane region" description="Helical" evidence="5">
    <location>
        <begin position="333"/>
        <end position="351"/>
    </location>
</feature>
<reference evidence="7 8" key="1">
    <citation type="submission" date="2020-02" db="EMBL/GenBank/DDBJ databases">
        <title>Draft genome sequence of Lactococcus sp. Hs30E4-3.</title>
        <authorList>
            <person name="Noda S."/>
            <person name="Yuki M."/>
            <person name="Ohkuma M."/>
        </authorList>
    </citation>
    <scope>NUCLEOTIDE SEQUENCE [LARGE SCALE GENOMIC DNA]</scope>
    <source>
        <strain evidence="7 8">Hs30E4-3</strain>
    </source>
</reference>
<evidence type="ECO:0000256" key="3">
    <source>
        <dbReference type="ARBA" id="ARBA00022989"/>
    </source>
</evidence>
<keyword evidence="4 5" id="KW-0472">Membrane</keyword>
<dbReference type="GO" id="GO:0016020">
    <property type="term" value="C:membrane"/>
    <property type="evidence" value="ECO:0007669"/>
    <property type="project" value="UniProtKB-SubCell"/>
</dbReference>
<feature type="transmembrane region" description="Helical" evidence="5">
    <location>
        <begin position="247"/>
        <end position="267"/>
    </location>
</feature>